<dbReference type="Proteomes" id="UP000035680">
    <property type="component" value="Unassembled WGS sequence"/>
</dbReference>
<dbReference type="PROSITE" id="PS50897">
    <property type="entry name" value="CTLH"/>
    <property type="match status" value="1"/>
</dbReference>
<evidence type="ECO:0000313" key="4">
    <source>
        <dbReference type="WBParaSite" id="SVE_1645800.1"/>
    </source>
</evidence>
<dbReference type="WBParaSite" id="SVE_1645800.1">
    <property type="protein sequence ID" value="SVE_1645800.1"/>
    <property type="gene ID" value="SVE_1645800"/>
</dbReference>
<dbReference type="InterPro" id="IPR050618">
    <property type="entry name" value="Ubq-SigPath_Reg"/>
</dbReference>
<dbReference type="AlphaFoldDB" id="A0A0K0FVU1"/>
<feature type="region of interest" description="Disordered" evidence="1">
    <location>
        <begin position="1"/>
        <end position="26"/>
    </location>
</feature>
<dbReference type="InterPro" id="IPR006594">
    <property type="entry name" value="LisH"/>
</dbReference>
<evidence type="ECO:0000313" key="3">
    <source>
        <dbReference type="Proteomes" id="UP000035680"/>
    </source>
</evidence>
<dbReference type="STRING" id="75913.A0A0K0FVU1"/>
<dbReference type="InterPro" id="IPR024964">
    <property type="entry name" value="CTLH/CRA"/>
</dbReference>
<organism evidence="3 4">
    <name type="scientific">Strongyloides venezuelensis</name>
    <name type="common">Threadworm</name>
    <dbReference type="NCBI Taxonomy" id="75913"/>
    <lineage>
        <taxon>Eukaryota</taxon>
        <taxon>Metazoa</taxon>
        <taxon>Ecdysozoa</taxon>
        <taxon>Nematoda</taxon>
        <taxon>Chromadorea</taxon>
        <taxon>Rhabditida</taxon>
        <taxon>Tylenchina</taxon>
        <taxon>Panagrolaimomorpha</taxon>
        <taxon>Strongyloidoidea</taxon>
        <taxon>Strongyloididae</taxon>
        <taxon>Strongyloides</taxon>
    </lineage>
</organism>
<sequence>MKRRMSPPPDSSSSHMDYPPGHPPFKLLRELVKPREKPTAPKKEAEMGWLQKQRQIYDNKIPDEYQEELVLDYMIKAGYLDAAESFCQEIGRPFNVKMYESLPERMKIRSLIANAKIGEAIDTIRGTIPEFFEENSQIYFMMRLQELTELIRERKTQEAMDFAQEHIIPIAESNESCIPTMEETFALLAYDNPEKSPFGYLMDKKKLQSLAYNVNTAILRLKNFEDKPIMENIIKLVIFFAAQMDDKPLVEEPEIMNKNDTLRLASLLFNTIQKVPADCSTLLDKKNQ</sequence>
<dbReference type="InterPro" id="IPR006595">
    <property type="entry name" value="CTLH_C"/>
</dbReference>
<feature type="domain" description="CTLH" evidence="2">
    <location>
        <begin position="101"/>
        <end position="158"/>
    </location>
</feature>
<reference evidence="3" key="1">
    <citation type="submission" date="2014-07" db="EMBL/GenBank/DDBJ databases">
        <authorList>
            <person name="Martin A.A"/>
            <person name="De Silva N."/>
        </authorList>
    </citation>
    <scope>NUCLEOTIDE SEQUENCE</scope>
</reference>
<dbReference type="PROSITE" id="PS50896">
    <property type="entry name" value="LISH"/>
    <property type="match status" value="1"/>
</dbReference>
<name>A0A0K0FVU1_STRVS</name>
<evidence type="ECO:0000256" key="1">
    <source>
        <dbReference type="SAM" id="MobiDB-lite"/>
    </source>
</evidence>
<accession>A0A0K0FVU1</accession>
<dbReference type="Pfam" id="PF10607">
    <property type="entry name" value="CTLH"/>
    <property type="match status" value="1"/>
</dbReference>
<proteinExistence type="predicted"/>
<dbReference type="PANTHER" id="PTHR12864">
    <property type="entry name" value="RAN BINDING PROTEIN 9-RELATED"/>
    <property type="match status" value="1"/>
</dbReference>
<reference evidence="4" key="2">
    <citation type="submission" date="2015-08" db="UniProtKB">
        <authorList>
            <consortium name="WormBaseParasite"/>
        </authorList>
    </citation>
    <scope>IDENTIFICATION</scope>
</reference>
<dbReference type="SMART" id="SM00668">
    <property type="entry name" value="CTLH"/>
    <property type="match status" value="1"/>
</dbReference>
<protein>
    <submittedName>
        <fullName evidence="4">Glucose-induced degradation protein 8 homolog (inferred by orthology to a human protein)</fullName>
    </submittedName>
</protein>
<evidence type="ECO:0000259" key="2">
    <source>
        <dbReference type="PROSITE" id="PS50897"/>
    </source>
</evidence>
<dbReference type="SMART" id="SM00757">
    <property type="entry name" value="CRA"/>
    <property type="match status" value="1"/>
</dbReference>
<keyword evidence="3" id="KW-1185">Reference proteome</keyword>
<dbReference type="Pfam" id="PF08513">
    <property type="entry name" value="LisH"/>
    <property type="match status" value="1"/>
</dbReference>
<feature type="compositionally biased region" description="Pro residues" evidence="1">
    <location>
        <begin position="1"/>
        <end position="10"/>
    </location>
</feature>
<dbReference type="InterPro" id="IPR013144">
    <property type="entry name" value="CRA_dom"/>
</dbReference>